<keyword evidence="5 6" id="KW-0408">Iron</keyword>
<feature type="domain" description="Cytochrome c" evidence="8">
    <location>
        <begin position="19"/>
        <end position="134"/>
    </location>
</feature>
<evidence type="ECO:0000313" key="9">
    <source>
        <dbReference type="EMBL" id="APT59914.1"/>
    </source>
</evidence>
<dbReference type="SUPFAM" id="SSF46626">
    <property type="entry name" value="Cytochrome c"/>
    <property type="match status" value="1"/>
</dbReference>
<sequence>MIHRAALALATLLAGGAAVAEPPGRALFQGHQPFAAGRDATANRLPAAYAACASCHGPAAAGRREGGVVAPPVTWAALARPAGRAGAYADDAALRGAIADGVGRDGRALDPAMPRYRLEAAEMAALLDYLTIAGTPRDLPPGVAEDRIALGTVLPLSGAAAPTGRAVLAGIQAGLAGAVVHGRRVELQAEDGAAAGPAMAVRRLLDQPVFLVVGGLWLDGAEAEQALAEARVPHLGSLLSRRDSEAGPWVADLLAPRRAQQAVLAAALDACPQGARVGMPVAPPEPGHMAIAWQDAPAALAAEMTGPVGCLGTGLAGAGRITLPPGWRWEVVLPFPAMLVEADGPWQRLGLAAARLALETLAQAGAALHEHAPLDALPTAFEALPGAPLRFAPRRRHGWDPEVMDLTPAARPEAAGMRPSAHRHEGG</sequence>
<dbReference type="Gene3D" id="3.40.50.2300">
    <property type="match status" value="1"/>
</dbReference>
<evidence type="ECO:0000256" key="3">
    <source>
        <dbReference type="ARBA" id="ARBA00022723"/>
    </source>
</evidence>
<dbReference type="InterPro" id="IPR028082">
    <property type="entry name" value="Peripla_BP_I"/>
</dbReference>
<keyword evidence="3 6" id="KW-0479">Metal-binding</keyword>
<organism evidence="9 10">
    <name type="scientific">Roseomonas gilardii</name>
    <dbReference type="NCBI Taxonomy" id="257708"/>
    <lineage>
        <taxon>Bacteria</taxon>
        <taxon>Pseudomonadati</taxon>
        <taxon>Pseudomonadota</taxon>
        <taxon>Alphaproteobacteria</taxon>
        <taxon>Acetobacterales</taxon>
        <taxon>Roseomonadaceae</taxon>
        <taxon>Roseomonas</taxon>
    </lineage>
</organism>
<dbReference type="SUPFAM" id="SSF53822">
    <property type="entry name" value="Periplasmic binding protein-like I"/>
    <property type="match status" value="1"/>
</dbReference>
<evidence type="ECO:0000256" key="6">
    <source>
        <dbReference type="PROSITE-ProRule" id="PRU00433"/>
    </source>
</evidence>
<dbReference type="GO" id="GO:0046872">
    <property type="term" value="F:metal ion binding"/>
    <property type="evidence" value="ECO:0007669"/>
    <property type="project" value="UniProtKB-KW"/>
</dbReference>
<dbReference type="Gene3D" id="1.10.760.10">
    <property type="entry name" value="Cytochrome c-like domain"/>
    <property type="match status" value="1"/>
</dbReference>
<dbReference type="RefSeq" id="WP_075800625.1">
    <property type="nucleotide sequence ID" value="NZ_CP015584.1"/>
</dbReference>
<evidence type="ECO:0000256" key="5">
    <source>
        <dbReference type="ARBA" id="ARBA00023004"/>
    </source>
</evidence>
<gene>
    <name evidence="9" type="ORF">RGI145_21685</name>
</gene>
<dbReference type="PROSITE" id="PS51007">
    <property type="entry name" value="CYTC"/>
    <property type="match status" value="1"/>
</dbReference>
<evidence type="ECO:0000256" key="1">
    <source>
        <dbReference type="ARBA" id="ARBA00010062"/>
    </source>
</evidence>
<evidence type="ECO:0000256" key="7">
    <source>
        <dbReference type="SAM" id="SignalP"/>
    </source>
</evidence>
<proteinExistence type="inferred from homology"/>
<feature type="signal peptide" evidence="7">
    <location>
        <begin position="1"/>
        <end position="20"/>
    </location>
</feature>
<reference evidence="9 10" key="1">
    <citation type="submission" date="2016-05" db="EMBL/GenBank/DDBJ databases">
        <title>Complete Genome and Methylome Analysis of Psychrotrophic Bacterial Isolates from Antarctic Lake Untersee.</title>
        <authorList>
            <person name="Fomenkov A."/>
            <person name="Akimov V.N."/>
            <person name="Vasilyeva L.V."/>
            <person name="Andersen D."/>
            <person name="Vincze T."/>
            <person name="Roberts R.J."/>
        </authorList>
    </citation>
    <scope>NUCLEOTIDE SEQUENCE [LARGE SCALE GENOMIC DNA]</scope>
    <source>
        <strain evidence="9 10">U14-5</strain>
    </source>
</reference>
<keyword evidence="4 7" id="KW-0732">Signal</keyword>
<comment type="similarity">
    <text evidence="1">Belongs to the leucine-binding protein family.</text>
</comment>
<evidence type="ECO:0000256" key="4">
    <source>
        <dbReference type="ARBA" id="ARBA00022729"/>
    </source>
</evidence>
<evidence type="ECO:0000313" key="10">
    <source>
        <dbReference type="Proteomes" id="UP000185494"/>
    </source>
</evidence>
<dbReference type="Pfam" id="PF00034">
    <property type="entry name" value="Cytochrom_C"/>
    <property type="match status" value="1"/>
</dbReference>
<dbReference type="Proteomes" id="UP000185494">
    <property type="component" value="Chromosome 2"/>
</dbReference>
<evidence type="ECO:0000259" key="8">
    <source>
        <dbReference type="PROSITE" id="PS51007"/>
    </source>
</evidence>
<keyword evidence="2 6" id="KW-0349">Heme</keyword>
<dbReference type="STRING" id="257708.RGI145_21685"/>
<dbReference type="GO" id="GO:0009055">
    <property type="term" value="F:electron transfer activity"/>
    <property type="evidence" value="ECO:0007669"/>
    <property type="project" value="InterPro"/>
</dbReference>
<dbReference type="Pfam" id="PF13458">
    <property type="entry name" value="Peripla_BP_6"/>
    <property type="match status" value="1"/>
</dbReference>
<dbReference type="GO" id="GO:0020037">
    <property type="term" value="F:heme binding"/>
    <property type="evidence" value="ECO:0007669"/>
    <property type="project" value="InterPro"/>
</dbReference>
<dbReference type="KEGG" id="rgi:RGI145_21685"/>
<protein>
    <recommendedName>
        <fullName evidence="8">Cytochrome c domain-containing protein</fullName>
    </recommendedName>
</protein>
<dbReference type="EMBL" id="CP015584">
    <property type="protein sequence ID" value="APT59914.1"/>
    <property type="molecule type" value="Genomic_DNA"/>
</dbReference>
<evidence type="ECO:0000256" key="2">
    <source>
        <dbReference type="ARBA" id="ARBA00022617"/>
    </source>
</evidence>
<dbReference type="InterPro" id="IPR009056">
    <property type="entry name" value="Cyt_c-like_dom"/>
</dbReference>
<feature type="chain" id="PRO_5009871208" description="Cytochrome c domain-containing protein" evidence="7">
    <location>
        <begin position="21"/>
        <end position="427"/>
    </location>
</feature>
<dbReference type="AlphaFoldDB" id="A0A1L7AMH2"/>
<name>A0A1L7AMH2_9PROT</name>
<dbReference type="InterPro" id="IPR028081">
    <property type="entry name" value="Leu-bd"/>
</dbReference>
<dbReference type="InterPro" id="IPR036909">
    <property type="entry name" value="Cyt_c-like_dom_sf"/>
</dbReference>
<accession>A0A1L7AMH2</accession>